<feature type="compositionally biased region" description="Polar residues" evidence="3">
    <location>
        <begin position="43"/>
        <end position="52"/>
    </location>
</feature>
<proteinExistence type="predicted"/>
<keyword evidence="2" id="KW-0808">Transferase</keyword>
<accession>A0ABR1WGF9</accession>
<comment type="caution">
    <text evidence="4">The sequence shown here is derived from an EMBL/GenBank/DDBJ whole genome shotgun (WGS) entry which is preliminary data.</text>
</comment>
<evidence type="ECO:0000256" key="1">
    <source>
        <dbReference type="ARBA" id="ARBA00022603"/>
    </source>
</evidence>
<feature type="compositionally biased region" description="Polar residues" evidence="3">
    <location>
        <begin position="25"/>
        <end position="34"/>
    </location>
</feature>
<dbReference type="SUPFAM" id="SSF53335">
    <property type="entry name" value="S-adenosyl-L-methionine-dependent methyltransferases"/>
    <property type="match status" value="1"/>
</dbReference>
<dbReference type="InterPro" id="IPR029063">
    <property type="entry name" value="SAM-dependent_MTases_sf"/>
</dbReference>
<name>A0ABR1WGF9_9PEZI</name>
<evidence type="ECO:0000256" key="3">
    <source>
        <dbReference type="SAM" id="MobiDB-lite"/>
    </source>
</evidence>
<feature type="region of interest" description="Disordered" evidence="3">
    <location>
        <begin position="25"/>
        <end position="52"/>
    </location>
</feature>
<dbReference type="Proteomes" id="UP001446871">
    <property type="component" value="Unassembled WGS sequence"/>
</dbReference>
<evidence type="ECO:0000313" key="4">
    <source>
        <dbReference type="EMBL" id="KAK8082586.1"/>
    </source>
</evidence>
<sequence length="341" mass="38893">MPLTRRDSKNRRSVDTFRTFTSRISMGTTDSQSVDDGDRSRRSNAGSGTASEININTMRSLPKEKVMLAGSEQTLLPMVMFKLRDAQNPHPILADPYAKQLLERCDVDMDASHFKMTTDQRYVTWIANRAKRLDEWCQNFLDAHSEPVTVLHLACGLDCRFFRVAKSSRVRWIDIDQPLVVDLRSRLIPQPEGDYTLRTLDVAAPGWYRDIPADRPTLIIAEGLTPYLEAKDGKAMMRDLVEYFGGHGRSGQLIFDSLGSLSVNLTSFVKALRSSGSAFKWGIDEPEEITALHSRLVLRDRIQWREFMDSHPPFFGPYGTTMASFLPSFEKNIQIWRFDFS</sequence>
<dbReference type="InterPro" id="IPR007213">
    <property type="entry name" value="Ppm1/Ppm2/Tcmp"/>
</dbReference>
<evidence type="ECO:0000313" key="5">
    <source>
        <dbReference type="Proteomes" id="UP001446871"/>
    </source>
</evidence>
<dbReference type="Pfam" id="PF04072">
    <property type="entry name" value="LCM"/>
    <property type="match status" value="1"/>
</dbReference>
<dbReference type="PANTHER" id="PTHR43619">
    <property type="entry name" value="S-ADENOSYL-L-METHIONINE-DEPENDENT METHYLTRANSFERASE YKTD-RELATED"/>
    <property type="match status" value="1"/>
</dbReference>
<protein>
    <submittedName>
        <fullName evidence="4">O-methyltransferase domain protein</fullName>
    </submittedName>
</protein>
<keyword evidence="1" id="KW-0489">Methyltransferase</keyword>
<dbReference type="PANTHER" id="PTHR43619:SF2">
    <property type="entry name" value="S-ADENOSYL-L-METHIONINE-DEPENDENT METHYLTRANSFERASES SUPERFAMILY PROTEIN"/>
    <property type="match status" value="1"/>
</dbReference>
<gene>
    <name evidence="4" type="ORF">PG996_001367</name>
</gene>
<evidence type="ECO:0000256" key="2">
    <source>
        <dbReference type="ARBA" id="ARBA00022679"/>
    </source>
</evidence>
<dbReference type="EMBL" id="JAQQWM010000001">
    <property type="protein sequence ID" value="KAK8082586.1"/>
    <property type="molecule type" value="Genomic_DNA"/>
</dbReference>
<keyword evidence="5" id="KW-1185">Reference proteome</keyword>
<dbReference type="Gene3D" id="3.40.50.150">
    <property type="entry name" value="Vaccinia Virus protein VP39"/>
    <property type="match status" value="1"/>
</dbReference>
<reference evidence="4 5" key="1">
    <citation type="submission" date="2023-01" db="EMBL/GenBank/DDBJ databases">
        <title>Analysis of 21 Apiospora genomes using comparative genomics revels a genus with tremendous synthesis potential of carbohydrate active enzymes and secondary metabolites.</title>
        <authorList>
            <person name="Sorensen T."/>
        </authorList>
    </citation>
    <scope>NUCLEOTIDE SEQUENCE [LARGE SCALE GENOMIC DNA]</scope>
    <source>
        <strain evidence="4 5">CBS 83171</strain>
    </source>
</reference>
<organism evidence="4 5">
    <name type="scientific">Apiospora saccharicola</name>
    <dbReference type="NCBI Taxonomy" id="335842"/>
    <lineage>
        <taxon>Eukaryota</taxon>
        <taxon>Fungi</taxon>
        <taxon>Dikarya</taxon>
        <taxon>Ascomycota</taxon>
        <taxon>Pezizomycotina</taxon>
        <taxon>Sordariomycetes</taxon>
        <taxon>Xylariomycetidae</taxon>
        <taxon>Amphisphaeriales</taxon>
        <taxon>Apiosporaceae</taxon>
        <taxon>Apiospora</taxon>
    </lineage>
</organism>